<evidence type="ECO:0000313" key="2">
    <source>
        <dbReference type="EMBL" id="PVD37235.1"/>
    </source>
</evidence>
<dbReference type="AlphaFoldDB" id="A0A2T7PUY3"/>
<reference evidence="2 3" key="1">
    <citation type="submission" date="2018-04" db="EMBL/GenBank/DDBJ databases">
        <title>The genome of golden apple snail Pomacea canaliculata provides insight into stress tolerance and invasive adaptation.</title>
        <authorList>
            <person name="Liu C."/>
            <person name="Liu B."/>
            <person name="Ren Y."/>
            <person name="Zhang Y."/>
            <person name="Wang H."/>
            <person name="Li S."/>
            <person name="Jiang F."/>
            <person name="Yin L."/>
            <person name="Zhang G."/>
            <person name="Qian W."/>
            <person name="Fan W."/>
        </authorList>
    </citation>
    <scope>NUCLEOTIDE SEQUENCE [LARGE SCALE GENOMIC DNA]</scope>
    <source>
        <strain evidence="2">SZHN2017</strain>
        <tissue evidence="2">Muscle</tissue>
    </source>
</reference>
<name>A0A2T7PUY3_POMCA</name>
<feature type="compositionally biased region" description="Basic and acidic residues" evidence="1">
    <location>
        <begin position="400"/>
        <end position="419"/>
    </location>
</feature>
<gene>
    <name evidence="2" type="ORF">C0Q70_04230</name>
</gene>
<comment type="caution">
    <text evidence="2">The sequence shown here is derived from an EMBL/GenBank/DDBJ whole genome shotgun (WGS) entry which is preliminary data.</text>
</comment>
<feature type="region of interest" description="Disordered" evidence="1">
    <location>
        <begin position="391"/>
        <end position="419"/>
    </location>
</feature>
<proteinExistence type="predicted"/>
<accession>A0A2T7PUY3</accession>
<organism evidence="2 3">
    <name type="scientific">Pomacea canaliculata</name>
    <name type="common">Golden apple snail</name>
    <dbReference type="NCBI Taxonomy" id="400727"/>
    <lineage>
        <taxon>Eukaryota</taxon>
        <taxon>Metazoa</taxon>
        <taxon>Spiralia</taxon>
        <taxon>Lophotrochozoa</taxon>
        <taxon>Mollusca</taxon>
        <taxon>Gastropoda</taxon>
        <taxon>Caenogastropoda</taxon>
        <taxon>Architaenioglossa</taxon>
        <taxon>Ampullarioidea</taxon>
        <taxon>Ampullariidae</taxon>
        <taxon>Pomacea</taxon>
    </lineage>
</organism>
<feature type="region of interest" description="Disordered" evidence="1">
    <location>
        <begin position="253"/>
        <end position="276"/>
    </location>
</feature>
<keyword evidence="3" id="KW-1185">Reference proteome</keyword>
<sequence length="419" mass="44956">MASSSECRDEATGFAGPHPCLHSRKAPVQLRMEGKARTPVKFSYFSARNGGRHVELRVGKRKMCLSSQREGHGLTGVATRLNDPGLPHSDLSRENNGIFVDNTRQGLWKGARVRGLAEAGVNTREGQLSDPGVLSRHTRLAFHWLCVRGPARGGPLKEGNPSLGFQIARRRGSVVAMLGWGPQYTWKGGVELFTRGPTDSPRAVNSGASLGFDCPTVGVAVGSVHGVHVSCGSEWRAGDDGYCSAAGLSPQTRISSRSKKRRGGKQEEEKFAKSSVSQFDEGEALTSGSVLQVRMASGGQREDGLTRHLSTLSVLAVVCVVCGLLPVTSPSPDSGTPSDLHLAEVWSSRTRQVVKRDVDFNQSLPEAKLVAGTLPSWQTAGQAPASVLRAELPWGGGHPQLREKHQDREHSQPDDIRGS</sequence>
<dbReference type="Proteomes" id="UP000245119">
    <property type="component" value="Linkage Group LG2"/>
</dbReference>
<feature type="region of interest" description="Disordered" evidence="1">
    <location>
        <begin position="1"/>
        <end position="22"/>
    </location>
</feature>
<evidence type="ECO:0000313" key="3">
    <source>
        <dbReference type="Proteomes" id="UP000245119"/>
    </source>
</evidence>
<protein>
    <submittedName>
        <fullName evidence="2">Uncharacterized protein</fullName>
    </submittedName>
</protein>
<dbReference type="EMBL" id="PZQS01000002">
    <property type="protein sequence ID" value="PVD37235.1"/>
    <property type="molecule type" value="Genomic_DNA"/>
</dbReference>
<feature type="compositionally biased region" description="Basic and acidic residues" evidence="1">
    <location>
        <begin position="1"/>
        <end position="11"/>
    </location>
</feature>
<evidence type="ECO:0000256" key="1">
    <source>
        <dbReference type="SAM" id="MobiDB-lite"/>
    </source>
</evidence>